<dbReference type="EMBL" id="JAFEMC010000002">
    <property type="protein sequence ID" value="MBM6576151.1"/>
    <property type="molecule type" value="Genomic_DNA"/>
</dbReference>
<reference evidence="2 3" key="1">
    <citation type="submission" date="2020-12" db="EMBL/GenBank/DDBJ databases">
        <title>Sphingomonas sp.</title>
        <authorList>
            <person name="Kim M.K."/>
        </authorList>
    </citation>
    <scope>NUCLEOTIDE SEQUENCE [LARGE SCALE GENOMIC DNA]</scope>
    <source>
        <strain evidence="2 3">BT552</strain>
    </source>
</reference>
<feature type="transmembrane region" description="Helical" evidence="1">
    <location>
        <begin position="12"/>
        <end position="31"/>
    </location>
</feature>
<dbReference type="RefSeq" id="WP_204197444.1">
    <property type="nucleotide sequence ID" value="NZ_JAFEMC010000002.1"/>
</dbReference>
<name>A0ABS2D7P7_9SPHN</name>
<evidence type="ECO:0000313" key="2">
    <source>
        <dbReference type="EMBL" id="MBM6576151.1"/>
    </source>
</evidence>
<evidence type="ECO:0000256" key="1">
    <source>
        <dbReference type="SAM" id="Phobius"/>
    </source>
</evidence>
<comment type="caution">
    <text evidence="2">The sequence shown here is derived from an EMBL/GenBank/DDBJ whole genome shotgun (WGS) entry which is preliminary data.</text>
</comment>
<organism evidence="2 3">
    <name type="scientific">Sphingomonas longa</name>
    <dbReference type="NCBI Taxonomy" id="2778730"/>
    <lineage>
        <taxon>Bacteria</taxon>
        <taxon>Pseudomonadati</taxon>
        <taxon>Pseudomonadota</taxon>
        <taxon>Alphaproteobacteria</taxon>
        <taxon>Sphingomonadales</taxon>
        <taxon>Sphingomonadaceae</taxon>
        <taxon>Sphingomonas</taxon>
    </lineage>
</organism>
<keyword evidence="3" id="KW-1185">Reference proteome</keyword>
<accession>A0ABS2D7P7</accession>
<evidence type="ECO:0000313" key="3">
    <source>
        <dbReference type="Proteomes" id="UP000763641"/>
    </source>
</evidence>
<keyword evidence="1" id="KW-0812">Transmembrane</keyword>
<dbReference type="Proteomes" id="UP000763641">
    <property type="component" value="Unassembled WGS sequence"/>
</dbReference>
<keyword evidence="1" id="KW-1133">Transmembrane helix</keyword>
<evidence type="ECO:0008006" key="4">
    <source>
        <dbReference type="Google" id="ProtNLM"/>
    </source>
</evidence>
<protein>
    <recommendedName>
        <fullName evidence="4">PepSY domain-containing protein</fullName>
    </recommendedName>
</protein>
<sequence>MARKRRKPGNRRLWIVLVGAVLVAVIMAVAIRPGLLDRILHPGRYAVSGEARLPVGRYAEAGAAVLGGRVARLILPIDSGPIIVAGTRTAFLDPPTAHVLGVTDTGGVDGWLHRAPGGLPPMSNPAQPVDIVAAHARAQVTGGRVATIDWPTARNPDWTVTFAGGGRSVAVKVADDTGAAIAAPAR</sequence>
<proteinExistence type="predicted"/>
<gene>
    <name evidence="2" type="ORF">ILT43_07190</name>
</gene>
<keyword evidence="1" id="KW-0472">Membrane</keyword>